<gene>
    <name evidence="10" type="ORF">ANN_20628</name>
</gene>
<keyword evidence="4" id="KW-0378">Hydrolase</keyword>
<reference evidence="10 11" key="1">
    <citation type="journal article" date="2022" name="Allergy">
        <title>Genome assembly and annotation of Periplaneta americana reveal a comprehensive cockroach allergen profile.</title>
        <authorList>
            <person name="Wang L."/>
            <person name="Xiong Q."/>
            <person name="Saelim N."/>
            <person name="Wang L."/>
            <person name="Nong W."/>
            <person name="Wan A.T."/>
            <person name="Shi M."/>
            <person name="Liu X."/>
            <person name="Cao Q."/>
            <person name="Hui J.H.L."/>
            <person name="Sookrung N."/>
            <person name="Leung T.F."/>
            <person name="Tungtrongchitr A."/>
            <person name="Tsui S.K.W."/>
        </authorList>
    </citation>
    <scope>NUCLEOTIDE SEQUENCE [LARGE SCALE GENOMIC DNA]</scope>
    <source>
        <strain evidence="10">PWHHKU_190912</strain>
    </source>
</reference>
<dbReference type="Pfam" id="PF06617">
    <property type="entry name" value="M-inducer_phosp"/>
    <property type="match status" value="1"/>
</dbReference>
<dbReference type="PANTHER" id="PTHR10828">
    <property type="entry name" value="M-PHASE INDUCER PHOSPHATASE DUAL SPECIFICITY PHOSPHATASE CDC25"/>
    <property type="match status" value="1"/>
</dbReference>
<dbReference type="Pfam" id="PF00581">
    <property type="entry name" value="Rhodanese"/>
    <property type="match status" value="1"/>
</dbReference>
<feature type="region of interest" description="Disordered" evidence="8">
    <location>
        <begin position="1"/>
        <end position="77"/>
    </location>
</feature>
<evidence type="ECO:0000256" key="6">
    <source>
        <dbReference type="ARBA" id="ARBA00023306"/>
    </source>
</evidence>
<dbReference type="Gene3D" id="3.40.250.10">
    <property type="entry name" value="Rhodanese-like domain"/>
    <property type="match status" value="1"/>
</dbReference>
<feature type="compositionally biased region" description="Basic and acidic residues" evidence="8">
    <location>
        <begin position="60"/>
        <end position="71"/>
    </location>
</feature>
<protein>
    <recommendedName>
        <fullName evidence="2">protein-tyrosine-phosphatase</fullName>
        <ecNumber evidence="2">3.1.3.48</ecNumber>
    </recommendedName>
</protein>
<dbReference type="Proteomes" id="UP001148838">
    <property type="component" value="Unassembled WGS sequence"/>
</dbReference>
<evidence type="ECO:0000256" key="1">
    <source>
        <dbReference type="ARBA" id="ARBA00011065"/>
    </source>
</evidence>
<keyword evidence="3" id="KW-0132">Cell division</keyword>
<feature type="compositionally biased region" description="Polar residues" evidence="8">
    <location>
        <begin position="1"/>
        <end position="12"/>
    </location>
</feature>
<dbReference type="CDD" id="cd01530">
    <property type="entry name" value="Cdc25"/>
    <property type="match status" value="1"/>
</dbReference>
<feature type="region of interest" description="Disordered" evidence="8">
    <location>
        <begin position="190"/>
        <end position="223"/>
    </location>
</feature>
<feature type="domain" description="Rhodanese" evidence="9">
    <location>
        <begin position="294"/>
        <end position="416"/>
    </location>
</feature>
<dbReference type="InterPro" id="IPR001763">
    <property type="entry name" value="Rhodanese-like_dom"/>
</dbReference>
<evidence type="ECO:0000259" key="9">
    <source>
        <dbReference type="PROSITE" id="PS50206"/>
    </source>
</evidence>
<organism evidence="10 11">
    <name type="scientific">Periplaneta americana</name>
    <name type="common">American cockroach</name>
    <name type="synonym">Blatta americana</name>
    <dbReference type="NCBI Taxonomy" id="6978"/>
    <lineage>
        <taxon>Eukaryota</taxon>
        <taxon>Metazoa</taxon>
        <taxon>Ecdysozoa</taxon>
        <taxon>Arthropoda</taxon>
        <taxon>Hexapoda</taxon>
        <taxon>Insecta</taxon>
        <taxon>Pterygota</taxon>
        <taxon>Neoptera</taxon>
        <taxon>Polyneoptera</taxon>
        <taxon>Dictyoptera</taxon>
        <taxon>Blattodea</taxon>
        <taxon>Blattoidea</taxon>
        <taxon>Blattidae</taxon>
        <taxon>Blattinae</taxon>
        <taxon>Periplaneta</taxon>
    </lineage>
</organism>
<dbReference type="PRINTS" id="PR00716">
    <property type="entry name" value="MPIPHPHTASE"/>
</dbReference>
<evidence type="ECO:0000256" key="4">
    <source>
        <dbReference type="ARBA" id="ARBA00022801"/>
    </source>
</evidence>
<dbReference type="PANTHER" id="PTHR10828:SF76">
    <property type="entry name" value="M-PHASE INDUCER PHOSPHATASE"/>
    <property type="match status" value="1"/>
</dbReference>
<evidence type="ECO:0000313" key="10">
    <source>
        <dbReference type="EMBL" id="KAJ4432014.1"/>
    </source>
</evidence>
<dbReference type="SMART" id="SM00450">
    <property type="entry name" value="RHOD"/>
    <property type="match status" value="1"/>
</dbReference>
<keyword evidence="6" id="KW-0131">Cell cycle</keyword>
<comment type="catalytic activity">
    <reaction evidence="7">
        <text>O-phospho-L-tyrosyl-[protein] + H2O = L-tyrosyl-[protein] + phosphate</text>
        <dbReference type="Rhea" id="RHEA:10684"/>
        <dbReference type="Rhea" id="RHEA-COMP:10136"/>
        <dbReference type="Rhea" id="RHEA-COMP:20101"/>
        <dbReference type="ChEBI" id="CHEBI:15377"/>
        <dbReference type="ChEBI" id="CHEBI:43474"/>
        <dbReference type="ChEBI" id="CHEBI:46858"/>
        <dbReference type="ChEBI" id="CHEBI:61978"/>
        <dbReference type="EC" id="3.1.3.48"/>
    </reaction>
</comment>
<dbReference type="EC" id="3.1.3.48" evidence="2"/>
<proteinExistence type="inferred from homology"/>
<evidence type="ECO:0000256" key="8">
    <source>
        <dbReference type="SAM" id="MobiDB-lite"/>
    </source>
</evidence>
<name>A0ABQ8SD73_PERAM</name>
<comment type="caution">
    <text evidence="10">The sequence shown here is derived from an EMBL/GenBank/DDBJ whole genome shotgun (WGS) entry which is preliminary data.</text>
</comment>
<keyword evidence="5" id="KW-0904">Protein phosphatase</keyword>
<comment type="similarity">
    <text evidence="1">Belongs to the MPI phosphatase family.</text>
</comment>
<evidence type="ECO:0000313" key="11">
    <source>
        <dbReference type="Proteomes" id="UP001148838"/>
    </source>
</evidence>
<evidence type="ECO:0000256" key="3">
    <source>
        <dbReference type="ARBA" id="ARBA00022618"/>
    </source>
</evidence>
<evidence type="ECO:0000256" key="2">
    <source>
        <dbReference type="ARBA" id="ARBA00013064"/>
    </source>
</evidence>
<dbReference type="PROSITE" id="PS50206">
    <property type="entry name" value="RHODANESE_3"/>
    <property type="match status" value="1"/>
</dbReference>
<keyword evidence="11" id="KW-1185">Reference proteome</keyword>
<dbReference type="SUPFAM" id="SSF52821">
    <property type="entry name" value="Rhodanese/Cell cycle control phosphatase"/>
    <property type="match status" value="1"/>
</dbReference>
<accession>A0ABQ8SD73</accession>
<sequence length="461" mass="52187">FAALRQNSNPLRQRQPLEDQDPNSQDSGYGTFLDKDELKPGFRFVEPSGLAPRRSNSELSPRKEISPEKSPRSIPCGSPRLSLFHSLSSGSESIDDGFTDLLDVDKVEETTHLPSGISSLLSGPIIRDHNTIALSCSPKEEKPRPIFQRSISLVDNLTPASSRARSCLFKPSSSTQNNEEDNSQLVTLENLRSFKRPDPPCEIGPLQPKRRKSSSLHSIRESTLTSNPGILQRSFSETEATIKRALQRSTQIPDLIGDFSKPFVLPLMEGRHQDLKTISADTLASLMNGNFNNEVDSYTIVDCRYPYEYDGGHIRGAKNIYTKEQIYKEFVDTKPSAQNSGLRDPSQKDEASASKRRILIFHCEFSSERGPSLFRFLRNSDRDQNKEFYPALNYPELYLLHGGYKTFFERHSDKCEPCAYRPMLDPNHETDLKHFRSKSKSWNGDSKSRLALRNNLKRLGL</sequence>
<evidence type="ECO:0000256" key="5">
    <source>
        <dbReference type="ARBA" id="ARBA00022912"/>
    </source>
</evidence>
<evidence type="ECO:0000256" key="7">
    <source>
        <dbReference type="ARBA" id="ARBA00051722"/>
    </source>
</evidence>
<feature type="non-terminal residue" evidence="10">
    <location>
        <position position="1"/>
    </location>
</feature>
<dbReference type="EMBL" id="JAJSOF020000029">
    <property type="protein sequence ID" value="KAJ4432014.1"/>
    <property type="molecule type" value="Genomic_DNA"/>
</dbReference>
<dbReference type="InterPro" id="IPR000751">
    <property type="entry name" value="MPI_Phosphatase"/>
</dbReference>
<dbReference type="InterPro" id="IPR036873">
    <property type="entry name" value="Rhodanese-like_dom_sf"/>
</dbReference>